<dbReference type="AlphaFoldDB" id="A0A552UXF1"/>
<gene>
    <name evidence="2" type="ORF">FL857_10880</name>
</gene>
<sequence length="97" mass="11389">MDKKAFENIKKRNLAIDDKIAKNNEKIKSLEEANKSLELEKTNNQSTVMNSVIKMLHLKPYEFMEEIFNGKKAKEILAENSDEIEDEEKEEIEDEEK</sequence>
<proteinExistence type="predicted"/>
<dbReference type="EMBL" id="VJXW01000023">
    <property type="protein sequence ID" value="TRW22906.1"/>
    <property type="molecule type" value="Genomic_DNA"/>
</dbReference>
<reference evidence="2 3" key="1">
    <citation type="submission" date="2019-07" db="EMBL/GenBank/DDBJ databases">
        <title>Criibacterium bergeronii gen. nov., sp. nov. isolated from human clinical samples.</title>
        <authorList>
            <person name="Maheux A.F."/>
            <person name="Boudreau D.K."/>
            <person name="Berube E."/>
            <person name="Brodeur S."/>
            <person name="Bernard K.A."/>
            <person name="Abed J.Y."/>
            <person name="Ducrey E."/>
            <person name="Guay E.F."/>
            <person name="Raymond F."/>
            <person name="Corbeil J."/>
            <person name="Domingo M.-C."/>
            <person name="Roy P.H."/>
            <person name="Boissinot M."/>
            <person name="Tocheva E.I."/>
            <person name="Omar R.F."/>
        </authorList>
    </citation>
    <scope>NUCLEOTIDE SEQUENCE [LARGE SCALE GENOMIC DNA]</scope>
    <source>
        <strain evidence="2 3">CCRI-24246</strain>
    </source>
</reference>
<protein>
    <recommendedName>
        <fullName evidence="4">DUF4315 family protein</fullName>
    </recommendedName>
</protein>
<organism evidence="2 3">
    <name type="scientific">Criibacterium bergeronii</name>
    <dbReference type="NCBI Taxonomy" id="1871336"/>
    <lineage>
        <taxon>Bacteria</taxon>
        <taxon>Bacillati</taxon>
        <taxon>Bacillota</taxon>
        <taxon>Clostridia</taxon>
        <taxon>Peptostreptococcales</taxon>
        <taxon>Filifactoraceae</taxon>
        <taxon>Criibacterium</taxon>
    </lineage>
</organism>
<dbReference type="Proteomes" id="UP000319424">
    <property type="component" value="Unassembled WGS sequence"/>
</dbReference>
<evidence type="ECO:0008006" key="4">
    <source>
        <dbReference type="Google" id="ProtNLM"/>
    </source>
</evidence>
<dbReference type="RefSeq" id="WP_144398825.1">
    <property type="nucleotide sequence ID" value="NZ_VJXW01000023.1"/>
</dbReference>
<accession>A0A552UXF1</accession>
<evidence type="ECO:0000313" key="3">
    <source>
        <dbReference type="Proteomes" id="UP000319424"/>
    </source>
</evidence>
<evidence type="ECO:0000256" key="1">
    <source>
        <dbReference type="SAM" id="MobiDB-lite"/>
    </source>
</evidence>
<feature type="region of interest" description="Disordered" evidence="1">
    <location>
        <begin position="78"/>
        <end position="97"/>
    </location>
</feature>
<evidence type="ECO:0000313" key="2">
    <source>
        <dbReference type="EMBL" id="TRW22906.1"/>
    </source>
</evidence>
<feature type="compositionally biased region" description="Acidic residues" evidence="1">
    <location>
        <begin position="80"/>
        <end position="97"/>
    </location>
</feature>
<comment type="caution">
    <text evidence="2">The sequence shown here is derived from an EMBL/GenBank/DDBJ whole genome shotgun (WGS) entry which is preliminary data.</text>
</comment>
<name>A0A552UXF1_9FIRM</name>